<protein>
    <recommendedName>
        <fullName evidence="3">BIG2 domain-containing protein</fullName>
    </recommendedName>
</protein>
<organism evidence="4 5">
    <name type="scientific">Roseburia faecis</name>
    <dbReference type="NCBI Taxonomy" id="301302"/>
    <lineage>
        <taxon>Bacteria</taxon>
        <taxon>Bacillati</taxon>
        <taxon>Bacillota</taxon>
        <taxon>Clostridia</taxon>
        <taxon>Lachnospirales</taxon>
        <taxon>Lachnospiraceae</taxon>
        <taxon>Roseburia</taxon>
    </lineage>
</organism>
<dbReference type="Gene3D" id="2.60.40.1080">
    <property type="match status" value="1"/>
</dbReference>
<evidence type="ECO:0000256" key="2">
    <source>
        <dbReference type="SAM" id="SignalP"/>
    </source>
</evidence>
<dbReference type="SUPFAM" id="SSF49373">
    <property type="entry name" value="Invasin/intimin cell-adhesion fragments"/>
    <property type="match status" value="1"/>
</dbReference>
<name>A0A844KJR2_9FIRM</name>
<gene>
    <name evidence="4" type="ORF">GMD30_01550</name>
</gene>
<reference evidence="4 5" key="1">
    <citation type="journal article" date="2019" name="Nat. Med.">
        <title>A library of human gut bacterial isolates paired with longitudinal multiomics data enables mechanistic microbiome research.</title>
        <authorList>
            <person name="Poyet M."/>
            <person name="Groussin M."/>
            <person name="Gibbons S.M."/>
            <person name="Avila-Pacheco J."/>
            <person name="Jiang X."/>
            <person name="Kearney S.M."/>
            <person name="Perrotta A.R."/>
            <person name="Berdy B."/>
            <person name="Zhao S."/>
            <person name="Lieberman T.D."/>
            <person name="Swanson P.K."/>
            <person name="Smith M."/>
            <person name="Roesemann S."/>
            <person name="Alexander J.E."/>
            <person name="Rich S.A."/>
            <person name="Livny J."/>
            <person name="Vlamakis H."/>
            <person name="Clish C."/>
            <person name="Bullock K."/>
            <person name="Deik A."/>
            <person name="Scott J."/>
            <person name="Pierce K.A."/>
            <person name="Xavier R.J."/>
            <person name="Alm E.J."/>
        </authorList>
    </citation>
    <scope>NUCLEOTIDE SEQUENCE [LARGE SCALE GENOMIC DNA]</scope>
    <source>
        <strain evidence="4 5">BIOML-A1</strain>
    </source>
</reference>
<dbReference type="SMART" id="SM00635">
    <property type="entry name" value="BID_2"/>
    <property type="match status" value="1"/>
</dbReference>
<feature type="chain" id="PRO_5032826094" description="BIG2 domain-containing protein" evidence="2">
    <location>
        <begin position="31"/>
        <end position="802"/>
    </location>
</feature>
<feature type="region of interest" description="Disordered" evidence="1">
    <location>
        <begin position="339"/>
        <end position="376"/>
    </location>
</feature>
<evidence type="ECO:0000259" key="3">
    <source>
        <dbReference type="SMART" id="SM00635"/>
    </source>
</evidence>
<comment type="caution">
    <text evidence="4">The sequence shown here is derived from an EMBL/GenBank/DDBJ whole genome shotgun (WGS) entry which is preliminary data.</text>
</comment>
<feature type="compositionally biased region" description="Gly residues" evidence="1">
    <location>
        <begin position="354"/>
        <end position="370"/>
    </location>
</feature>
<feature type="domain" description="BIG2" evidence="3">
    <location>
        <begin position="31"/>
        <end position="105"/>
    </location>
</feature>
<feature type="signal peptide" evidence="2">
    <location>
        <begin position="1"/>
        <end position="30"/>
    </location>
</feature>
<keyword evidence="2" id="KW-0732">Signal</keyword>
<sequence length="802" mass="86468">MTMKQMKKLLAFVLAFAMIITIYQPSAAYAATKKIRLNAKTMTLQVGQKKTLKVKNAGKKAKLKWSSNKKSIATVSKKGVVKAVKVGNAVVTCKVTTKNGKTTKLTCKVAVKKTAKVTSLTVGSQSELEKALKNKNVRKITVATQGAVTFTVPQGNYSKVDLVINAPNADVVNNGKFKSIDIQAIKPNTYRENAKGNVITVSATGDARVIVETGATVAKIMVSGSKGNVKLVVDGTLSGITIDAPVNVTVEGKTTAAVPVTVNEKAAGANVISSTPVEVKAAAPIALNLTKGAEGSKVETTSDKAEVTVKNETTQAVTVTTPAGSKDVAKDTTSKVDNAGKVTDVADNTDANNNGGGATGGGSSSGGSSGGNVTPTETITLNALHVFARNQMDVELQTKITDKDKIVVTDEKGNIQKVAEIKDMNDDSQDDSQEDEEDGWQRYMITFASNLESGKYVFTYVSGNKKYQGDFDFAEEDLAKTESAAGKIKTDIFDKTYDIVAAGENDTSVAGRQINKVLGEYAQANDFWAVVLGNYSDTYDNKAGGKAGLKITIRVQGGDSDVLQDVDGIVYFTFTKEPMAVTAPAISYKTKTSIVVKAEEDQEYICCEADKEITQEDDWENTVQADRADEFGNIEFSKLDTGNTYVVYTRNVTEAMAVKKSEKVTLSNELKDMEAVVKTSNKENIPGKITGWQKGGLVLRVPVTIKFKVYGTYEKDKLKDVFTSSDEHFGDFQDESADLDGKVRLNTFQNDYVELIGVENLGKGDHTFQFSLQVKYDDQIINQVEFSTVFSITEEELKKTQN</sequence>
<dbReference type="InterPro" id="IPR008964">
    <property type="entry name" value="Invasin/intimin_cell_adhesion"/>
</dbReference>
<evidence type="ECO:0000313" key="5">
    <source>
        <dbReference type="Proteomes" id="UP000446657"/>
    </source>
</evidence>
<dbReference type="AlphaFoldDB" id="A0A844KJR2"/>
<dbReference type="InterPro" id="IPR003343">
    <property type="entry name" value="Big_2"/>
</dbReference>
<proteinExistence type="predicted"/>
<evidence type="ECO:0000313" key="4">
    <source>
        <dbReference type="EMBL" id="MTR80411.1"/>
    </source>
</evidence>
<evidence type="ECO:0000256" key="1">
    <source>
        <dbReference type="SAM" id="MobiDB-lite"/>
    </source>
</evidence>
<dbReference type="Pfam" id="PF02368">
    <property type="entry name" value="Big_2"/>
    <property type="match status" value="1"/>
</dbReference>
<dbReference type="EMBL" id="WNAL01000002">
    <property type="protein sequence ID" value="MTR80411.1"/>
    <property type="molecule type" value="Genomic_DNA"/>
</dbReference>
<dbReference type="Proteomes" id="UP000446657">
    <property type="component" value="Unassembled WGS sequence"/>
</dbReference>
<accession>A0A844KJR2</accession>
<feature type="compositionally biased region" description="Low complexity" evidence="1">
    <location>
        <begin position="342"/>
        <end position="353"/>
    </location>
</feature>